<dbReference type="AlphaFoldDB" id="A0A4Q5LCV0"/>
<dbReference type="Proteomes" id="UP000294155">
    <property type="component" value="Unassembled WGS sequence"/>
</dbReference>
<keyword evidence="2" id="KW-1185">Reference proteome</keyword>
<gene>
    <name evidence="1" type="ORF">EWM57_11570</name>
</gene>
<accession>A0A4Q5LCV0</accession>
<name>A0A4Q5LCV0_9BACT</name>
<organism evidence="1 2">
    <name type="scientific">Hymenobacter persicinus</name>
    <dbReference type="NCBI Taxonomy" id="2025506"/>
    <lineage>
        <taxon>Bacteria</taxon>
        <taxon>Pseudomonadati</taxon>
        <taxon>Bacteroidota</taxon>
        <taxon>Cytophagia</taxon>
        <taxon>Cytophagales</taxon>
        <taxon>Hymenobacteraceae</taxon>
        <taxon>Hymenobacter</taxon>
    </lineage>
</organism>
<reference evidence="1 2" key="1">
    <citation type="submission" date="2019-02" db="EMBL/GenBank/DDBJ databases">
        <title>Bacterial novel species isolated from soil.</title>
        <authorList>
            <person name="Jung H.-Y."/>
        </authorList>
    </citation>
    <scope>NUCLEOTIDE SEQUENCE [LARGE SCALE GENOMIC DNA]</scope>
    <source>
        <strain evidence="1 2">1-3-3-3</strain>
    </source>
</reference>
<evidence type="ECO:0000313" key="1">
    <source>
        <dbReference type="EMBL" id="RYU79163.1"/>
    </source>
</evidence>
<evidence type="ECO:0000313" key="2">
    <source>
        <dbReference type="Proteomes" id="UP000294155"/>
    </source>
</evidence>
<protein>
    <submittedName>
        <fullName evidence="1">Uncharacterized protein</fullName>
    </submittedName>
</protein>
<dbReference type="EMBL" id="SEWE01000021">
    <property type="protein sequence ID" value="RYU79163.1"/>
    <property type="molecule type" value="Genomic_DNA"/>
</dbReference>
<comment type="caution">
    <text evidence="1">The sequence shown here is derived from an EMBL/GenBank/DDBJ whole genome shotgun (WGS) entry which is preliminary data.</text>
</comment>
<sequence>MRSGWFLLALLIACSTQDQPQVAVPVRLATGPTMPHKLILDPGLQRIITTYAQRIGDRGHLFCIEYEKLSYDSLQLALFSAGDYVPIIEFIRPNAYAEFDNKLVLIDTGEAFLTPGSSYHDTYLDGFYQVVCNRVLGQPYTKAQFENLNFSYGNYDPPTWRIILDGSSSHPTRAYTVIDSFALRRRAQPLGTIKFIPPPN</sequence>
<proteinExistence type="predicted"/>